<dbReference type="Proteomes" id="UP000030675">
    <property type="component" value="Unassembled WGS sequence"/>
</dbReference>
<dbReference type="EMBL" id="DF196820">
    <property type="protein sequence ID" value="GAD31366.1"/>
    <property type="molecule type" value="Genomic_DNA"/>
</dbReference>
<protein>
    <submittedName>
        <fullName evidence="2">Lytic transglycosylase</fullName>
    </submittedName>
</protein>
<gene>
    <name evidence="2" type="ORF">PLEI_3024</name>
</gene>
<dbReference type="Gene3D" id="1.10.530.10">
    <property type="match status" value="1"/>
</dbReference>
<evidence type="ECO:0000313" key="3">
    <source>
        <dbReference type="Proteomes" id="UP000030675"/>
    </source>
</evidence>
<sequence length="172" mass="19275">MLDITPYQQCINDVHPAMIQKIIQVESGNNSLAINVNKKAGHKPRYKQPKTKTDAIQLANYYIHLGHSVDLGYMQVNSNNLKKYGVTVSDMFNPCKNIAVGSTILLHAYQRALKSKREPQVALRHALSIYNTGNMTYGFRNGYVKKYTTLPMASHSHPYATATTVSINGLYD</sequence>
<feature type="domain" description="Transglycosylase SLT" evidence="1">
    <location>
        <begin position="10"/>
        <end position="146"/>
    </location>
</feature>
<proteinExistence type="predicted"/>
<dbReference type="AlphaFoldDB" id="V5ENM2"/>
<name>V5ENM2_PHOLE</name>
<dbReference type="InterPro" id="IPR023346">
    <property type="entry name" value="Lysozyme-like_dom_sf"/>
</dbReference>
<accession>V5ENM2</accession>
<reference evidence="3" key="1">
    <citation type="submission" date="2012-12" db="EMBL/GenBank/DDBJ databases">
        <title>Genome Sequence of Photobacterium leiognathi lrivu.4.1.</title>
        <authorList>
            <person name="Urbanczyk H."/>
            <person name="Ogura Y."/>
            <person name="Hayashi T."/>
            <person name="Dunlap P.V."/>
        </authorList>
    </citation>
    <scope>NUCLEOTIDE SEQUENCE [LARGE SCALE GENOMIC DNA]</scope>
    <source>
        <strain evidence="3">lrivu.4.1</strain>
    </source>
</reference>
<dbReference type="RefSeq" id="WP_023934197.1">
    <property type="nucleotide sequence ID" value="NZ_DF196820.1"/>
</dbReference>
<evidence type="ECO:0000313" key="2">
    <source>
        <dbReference type="EMBL" id="GAD31366.1"/>
    </source>
</evidence>
<dbReference type="InterPro" id="IPR008258">
    <property type="entry name" value="Transglycosylase_SLT_dom_1"/>
</dbReference>
<dbReference type="eggNOG" id="COG0741">
    <property type="taxonomic scope" value="Bacteria"/>
</dbReference>
<dbReference type="SUPFAM" id="SSF53955">
    <property type="entry name" value="Lysozyme-like"/>
    <property type="match status" value="1"/>
</dbReference>
<dbReference type="CDD" id="cd16892">
    <property type="entry name" value="LT_VirB1-like"/>
    <property type="match status" value="1"/>
</dbReference>
<dbReference type="HOGENOM" id="CLU_076837_3_2_6"/>
<dbReference type="Pfam" id="PF01464">
    <property type="entry name" value="SLT"/>
    <property type="match status" value="1"/>
</dbReference>
<evidence type="ECO:0000259" key="1">
    <source>
        <dbReference type="Pfam" id="PF01464"/>
    </source>
</evidence>
<organism evidence="2 3">
    <name type="scientific">Photobacterium leiognathi lrivu.4.1</name>
    <dbReference type="NCBI Taxonomy" id="1248232"/>
    <lineage>
        <taxon>Bacteria</taxon>
        <taxon>Pseudomonadati</taxon>
        <taxon>Pseudomonadota</taxon>
        <taxon>Gammaproteobacteria</taxon>
        <taxon>Vibrionales</taxon>
        <taxon>Vibrionaceae</taxon>
        <taxon>Photobacterium</taxon>
    </lineage>
</organism>